<proteinExistence type="inferred from homology"/>
<dbReference type="RefSeq" id="WP_034316680.1">
    <property type="nucleotide sequence ID" value="NZ_JOTP01000001.1"/>
</dbReference>
<sequence>MKERKRIYLSPPHMSGKEYMKIEEAFKSNWIAPLGPLVNEFEQVVADYAGVKRGAALSSGTAAIHLALKLIGVQKGDVVFCSTLTFVASANPILYEQATPIFIDSERETWNMCPLALEKAFVEAKRLGQKPRAVIVVHLYGQSAKMDDIVALCEAYDVPIIEDAAESLGALYKGRKSGSIGRFGVYSFNGNKIITTSGGGMLVSDDEEAIEHCRFLASQARERAMHYEHQEMGYNYRMSNLLAGVGIAQMDVLDERVEQKRRIFQRYQDALSEVEGLHFMPEYQGTKSNRWLTTLTIDHNAQISPVDIMAALEKEQIEARRVWKPLHQQPLFRDYPFYTAAKGTPESELLFETGLCLPSGTSMTDTEQDRIIDTLHDVLREKTFTSSQAARS</sequence>
<evidence type="ECO:0000313" key="9">
    <source>
        <dbReference type="EMBL" id="KEP28074.1"/>
    </source>
</evidence>
<dbReference type="Gene3D" id="3.90.1150.10">
    <property type="entry name" value="Aspartate Aminotransferase, domain 1"/>
    <property type="match status" value="1"/>
</dbReference>
<organism evidence="9 10">
    <name type="scientific">Bacillus zhangzhouensis</name>
    <dbReference type="NCBI Taxonomy" id="1178540"/>
    <lineage>
        <taxon>Bacteria</taxon>
        <taxon>Bacillati</taxon>
        <taxon>Bacillota</taxon>
        <taxon>Bacilli</taxon>
        <taxon>Bacillales</taxon>
        <taxon>Bacillaceae</taxon>
        <taxon>Bacillus</taxon>
    </lineage>
</organism>
<protein>
    <submittedName>
        <fullName evidence="9">Pyridoxal phosphate-dependent aminotransferase</fullName>
    </submittedName>
</protein>
<dbReference type="AlphaFoldDB" id="A0A081LFP8"/>
<comment type="similarity">
    <text evidence="5 8">Belongs to the DegT/DnrJ/EryC1 family.</text>
</comment>
<dbReference type="OrthoDB" id="9810913at2"/>
<name>A0A081LFP8_9BACI</name>
<dbReference type="InterPro" id="IPR015421">
    <property type="entry name" value="PyrdxlP-dep_Trfase_major"/>
</dbReference>
<evidence type="ECO:0000256" key="7">
    <source>
        <dbReference type="PIRSR" id="PIRSR000390-2"/>
    </source>
</evidence>
<dbReference type="Proteomes" id="UP000028091">
    <property type="component" value="Unassembled WGS sequence"/>
</dbReference>
<dbReference type="PIRSF" id="PIRSF000390">
    <property type="entry name" value="PLP_StrS"/>
    <property type="match status" value="1"/>
</dbReference>
<keyword evidence="2 9" id="KW-0032">Aminotransferase</keyword>
<dbReference type="FunFam" id="3.40.640.10:FF:000090">
    <property type="entry name" value="Pyridoxal phosphate-dependent aminotransferase"/>
    <property type="match status" value="1"/>
</dbReference>
<evidence type="ECO:0000313" key="10">
    <source>
        <dbReference type="Proteomes" id="UP000028091"/>
    </source>
</evidence>
<dbReference type="EMBL" id="JOTP01000001">
    <property type="protein sequence ID" value="KEP28074.1"/>
    <property type="molecule type" value="Genomic_DNA"/>
</dbReference>
<evidence type="ECO:0000256" key="1">
    <source>
        <dbReference type="ARBA" id="ARBA00001933"/>
    </source>
</evidence>
<dbReference type="InterPro" id="IPR000653">
    <property type="entry name" value="DegT/StrS_aminotransferase"/>
</dbReference>
<reference evidence="9 10" key="1">
    <citation type="submission" date="2012-09" db="EMBL/GenBank/DDBJ databases">
        <title>Genome Sequence of Bacillus sp. DW5-4.</title>
        <authorList>
            <person name="Lai Q."/>
            <person name="Liu Y."/>
            <person name="Shao Z."/>
        </authorList>
    </citation>
    <scope>NUCLEOTIDE SEQUENCE [LARGE SCALE GENOMIC DNA]</scope>
    <source>
        <strain evidence="9 10">DW5-4</strain>
    </source>
</reference>
<keyword evidence="3 9" id="KW-0808">Transferase</keyword>
<dbReference type="InterPro" id="IPR015424">
    <property type="entry name" value="PyrdxlP-dep_Trfase"/>
</dbReference>
<evidence type="ECO:0000256" key="6">
    <source>
        <dbReference type="PIRSR" id="PIRSR000390-1"/>
    </source>
</evidence>
<evidence type="ECO:0000256" key="5">
    <source>
        <dbReference type="ARBA" id="ARBA00037999"/>
    </source>
</evidence>
<dbReference type="GO" id="GO:0000271">
    <property type="term" value="P:polysaccharide biosynthetic process"/>
    <property type="evidence" value="ECO:0007669"/>
    <property type="project" value="TreeGrafter"/>
</dbReference>
<dbReference type="InterPro" id="IPR015422">
    <property type="entry name" value="PyrdxlP-dep_Trfase_small"/>
</dbReference>
<dbReference type="CDD" id="cd00616">
    <property type="entry name" value="AHBA_syn"/>
    <property type="match status" value="1"/>
</dbReference>
<dbReference type="Pfam" id="PF01041">
    <property type="entry name" value="DegT_DnrJ_EryC1"/>
    <property type="match status" value="1"/>
</dbReference>
<evidence type="ECO:0000256" key="3">
    <source>
        <dbReference type="ARBA" id="ARBA00022679"/>
    </source>
</evidence>
<evidence type="ECO:0000256" key="2">
    <source>
        <dbReference type="ARBA" id="ARBA00022576"/>
    </source>
</evidence>
<evidence type="ECO:0000256" key="8">
    <source>
        <dbReference type="RuleBase" id="RU004508"/>
    </source>
</evidence>
<feature type="active site" description="Proton acceptor" evidence="6">
    <location>
        <position position="192"/>
    </location>
</feature>
<comment type="caution">
    <text evidence="9">The sequence shown here is derived from an EMBL/GenBank/DDBJ whole genome shotgun (WGS) entry which is preliminary data.</text>
</comment>
<keyword evidence="4 7" id="KW-0663">Pyridoxal phosphate</keyword>
<gene>
    <name evidence="9" type="ORF">BA70_00345</name>
</gene>
<dbReference type="GO" id="GO:0030170">
    <property type="term" value="F:pyridoxal phosphate binding"/>
    <property type="evidence" value="ECO:0007669"/>
    <property type="project" value="TreeGrafter"/>
</dbReference>
<dbReference type="SUPFAM" id="SSF53383">
    <property type="entry name" value="PLP-dependent transferases"/>
    <property type="match status" value="1"/>
</dbReference>
<dbReference type="PANTHER" id="PTHR30244">
    <property type="entry name" value="TRANSAMINASE"/>
    <property type="match status" value="1"/>
</dbReference>
<evidence type="ECO:0000256" key="4">
    <source>
        <dbReference type="ARBA" id="ARBA00022898"/>
    </source>
</evidence>
<dbReference type="Gene3D" id="3.40.640.10">
    <property type="entry name" value="Type I PLP-dependent aspartate aminotransferase-like (Major domain)"/>
    <property type="match status" value="1"/>
</dbReference>
<dbReference type="PANTHER" id="PTHR30244:SF34">
    <property type="entry name" value="DTDP-4-AMINO-4,6-DIDEOXYGALACTOSE TRANSAMINASE"/>
    <property type="match status" value="1"/>
</dbReference>
<feature type="modified residue" description="N6-(pyridoxal phosphate)lysine" evidence="7">
    <location>
        <position position="192"/>
    </location>
</feature>
<dbReference type="eggNOG" id="COG0399">
    <property type="taxonomic scope" value="Bacteria"/>
</dbReference>
<accession>A0A081LFP8</accession>
<dbReference type="GO" id="GO:0008483">
    <property type="term" value="F:transaminase activity"/>
    <property type="evidence" value="ECO:0007669"/>
    <property type="project" value="UniProtKB-KW"/>
</dbReference>
<keyword evidence="10" id="KW-1185">Reference proteome</keyword>
<comment type="cofactor">
    <cofactor evidence="1">
        <name>pyridoxal 5'-phosphate</name>
        <dbReference type="ChEBI" id="CHEBI:597326"/>
    </cofactor>
</comment>